<dbReference type="RefSeq" id="WP_092260710.1">
    <property type="nucleotide sequence ID" value="NZ_CP047199.1"/>
</dbReference>
<evidence type="ECO:0000256" key="2">
    <source>
        <dbReference type="SAM" id="SignalP"/>
    </source>
</evidence>
<feature type="chain" id="PRO_5038478012" description="Secreted protein" evidence="2">
    <location>
        <begin position="26"/>
        <end position="194"/>
    </location>
</feature>
<evidence type="ECO:0008006" key="5">
    <source>
        <dbReference type="Google" id="ProtNLM"/>
    </source>
</evidence>
<feature type="region of interest" description="Disordered" evidence="1">
    <location>
        <begin position="33"/>
        <end position="55"/>
    </location>
</feature>
<feature type="compositionally biased region" description="Low complexity" evidence="1">
    <location>
        <begin position="33"/>
        <end position="54"/>
    </location>
</feature>
<feature type="signal peptide" evidence="2">
    <location>
        <begin position="1"/>
        <end position="25"/>
    </location>
</feature>
<evidence type="ECO:0000256" key="1">
    <source>
        <dbReference type="SAM" id="MobiDB-lite"/>
    </source>
</evidence>
<gene>
    <name evidence="3" type="ORF">SAMN05661109_02541</name>
</gene>
<dbReference type="AlphaFoldDB" id="A0A1H9W5S2"/>
<dbReference type="EMBL" id="FOGQ01000017">
    <property type="protein sequence ID" value="SES29134.1"/>
    <property type="molecule type" value="Genomic_DNA"/>
</dbReference>
<sequence>MSSKLSRTVTVLAALSLAAGTVACSGDGADDTGNGAAGNGDDTITPTTGVATPTESIEPDFETREVAPIVSEKTDGTGVDDPGMKVTYHWQGTSYAPNGGTVATVAVKNNDTVPMPPEVLGQPTLKYSPGASSNDVTVDSKSAEEAGIDKVGLDLPLGAGATTNVHYAFDVSSGNLWDAEFTIGNVTFSGNLNN</sequence>
<name>A0A1H9W5S2_9CORY</name>
<evidence type="ECO:0000313" key="4">
    <source>
        <dbReference type="Proteomes" id="UP000198929"/>
    </source>
</evidence>
<dbReference type="PROSITE" id="PS51257">
    <property type="entry name" value="PROKAR_LIPOPROTEIN"/>
    <property type="match status" value="1"/>
</dbReference>
<keyword evidence="4" id="KW-1185">Reference proteome</keyword>
<dbReference type="Proteomes" id="UP000198929">
    <property type="component" value="Unassembled WGS sequence"/>
</dbReference>
<protein>
    <recommendedName>
        <fullName evidence="5">Secreted protein</fullName>
    </recommendedName>
</protein>
<evidence type="ECO:0000313" key="3">
    <source>
        <dbReference type="EMBL" id="SES29134.1"/>
    </source>
</evidence>
<organism evidence="3 4">
    <name type="scientific">Corynebacterium cystitidis DSM 20524</name>
    <dbReference type="NCBI Taxonomy" id="1121357"/>
    <lineage>
        <taxon>Bacteria</taxon>
        <taxon>Bacillati</taxon>
        <taxon>Actinomycetota</taxon>
        <taxon>Actinomycetes</taxon>
        <taxon>Mycobacteriales</taxon>
        <taxon>Corynebacteriaceae</taxon>
        <taxon>Corynebacterium</taxon>
    </lineage>
</organism>
<dbReference type="STRING" id="1121357.SAMN05661109_02541"/>
<proteinExistence type="predicted"/>
<keyword evidence="2" id="KW-0732">Signal</keyword>
<reference evidence="4" key="1">
    <citation type="submission" date="2016-10" db="EMBL/GenBank/DDBJ databases">
        <authorList>
            <person name="Varghese N."/>
            <person name="Submissions S."/>
        </authorList>
    </citation>
    <scope>NUCLEOTIDE SEQUENCE [LARGE SCALE GENOMIC DNA]</scope>
    <source>
        <strain evidence="4">DSM 20524</strain>
    </source>
</reference>
<accession>A0A1H9W5S2</accession>